<dbReference type="PRINTS" id="PR00603">
    <property type="entry name" value="CYTOCHROMEC1"/>
</dbReference>
<evidence type="ECO:0000256" key="11">
    <source>
        <dbReference type="SAM" id="Phobius"/>
    </source>
</evidence>
<comment type="subcellular location">
    <subcellularLocation>
        <location evidence="1">Membrane</location>
    </subcellularLocation>
</comment>
<name>A0ABQ5WQW0_9PROT</name>
<gene>
    <name evidence="14" type="ORF">GCM10007870_06250</name>
</gene>
<dbReference type="PANTHER" id="PTHR10266:SF3">
    <property type="entry name" value="CYTOCHROME C1, HEME PROTEIN, MITOCHONDRIAL"/>
    <property type="match status" value="1"/>
</dbReference>
<comment type="caution">
    <text evidence="14">The sequence shown here is derived from an EMBL/GenBank/DDBJ whole genome shotgun (WGS) entry which is preliminary data.</text>
</comment>
<feature type="signal peptide" evidence="12">
    <location>
        <begin position="1"/>
        <end position="25"/>
    </location>
</feature>
<dbReference type="InterPro" id="IPR036909">
    <property type="entry name" value="Cyt_c-like_dom_sf"/>
</dbReference>
<evidence type="ECO:0000256" key="4">
    <source>
        <dbReference type="ARBA" id="ARBA00022692"/>
    </source>
</evidence>
<dbReference type="InterPro" id="IPR009056">
    <property type="entry name" value="Cyt_c-like_dom"/>
</dbReference>
<evidence type="ECO:0000256" key="5">
    <source>
        <dbReference type="ARBA" id="ARBA00022723"/>
    </source>
</evidence>
<evidence type="ECO:0000313" key="14">
    <source>
        <dbReference type="EMBL" id="GLQ65041.1"/>
    </source>
</evidence>
<feature type="transmembrane region" description="Helical" evidence="11">
    <location>
        <begin position="207"/>
        <end position="225"/>
    </location>
</feature>
<dbReference type="RefSeq" id="WP_099286216.1">
    <property type="nucleotide sequence ID" value="NZ_BEWP01000004.1"/>
</dbReference>
<dbReference type="PANTHER" id="PTHR10266">
    <property type="entry name" value="CYTOCHROME C1"/>
    <property type="match status" value="1"/>
</dbReference>
<feature type="domain" description="Cytochrome c" evidence="13">
    <location>
        <begin position="27"/>
        <end position="197"/>
    </location>
</feature>
<dbReference type="Proteomes" id="UP001156629">
    <property type="component" value="Unassembled WGS sequence"/>
</dbReference>
<keyword evidence="7 9" id="KW-0408">Iron</keyword>
<evidence type="ECO:0000256" key="2">
    <source>
        <dbReference type="ARBA" id="ARBA00016165"/>
    </source>
</evidence>
<protein>
    <recommendedName>
        <fullName evidence="2">Cytochrome c1</fullName>
    </recommendedName>
</protein>
<feature type="region of interest" description="Disordered" evidence="10">
    <location>
        <begin position="72"/>
        <end position="97"/>
    </location>
</feature>
<evidence type="ECO:0000256" key="3">
    <source>
        <dbReference type="ARBA" id="ARBA00022617"/>
    </source>
</evidence>
<evidence type="ECO:0000256" key="12">
    <source>
        <dbReference type="SAM" id="SignalP"/>
    </source>
</evidence>
<keyword evidence="6 11" id="KW-1133">Transmembrane helix</keyword>
<dbReference type="EMBL" id="BSNV01000002">
    <property type="protein sequence ID" value="GLQ65041.1"/>
    <property type="molecule type" value="Genomic_DNA"/>
</dbReference>
<dbReference type="SUPFAM" id="SSF46626">
    <property type="entry name" value="Cytochrome c"/>
    <property type="match status" value="1"/>
</dbReference>
<keyword evidence="15" id="KW-1185">Reference proteome</keyword>
<dbReference type="Pfam" id="PF02167">
    <property type="entry name" value="Cytochrom_C1"/>
    <property type="match status" value="1"/>
</dbReference>
<evidence type="ECO:0000259" key="13">
    <source>
        <dbReference type="PROSITE" id="PS51007"/>
    </source>
</evidence>
<accession>A0ABQ5WQW0</accession>
<feature type="chain" id="PRO_5047167017" description="Cytochrome c1" evidence="12">
    <location>
        <begin position="26"/>
        <end position="235"/>
    </location>
</feature>
<reference evidence="15" key="1">
    <citation type="journal article" date="2019" name="Int. J. Syst. Evol. Microbiol.">
        <title>The Global Catalogue of Microorganisms (GCM) 10K type strain sequencing project: providing services to taxonomists for standard genome sequencing and annotation.</title>
        <authorList>
            <consortium name="The Broad Institute Genomics Platform"/>
            <consortium name="The Broad Institute Genome Sequencing Center for Infectious Disease"/>
            <person name="Wu L."/>
            <person name="Ma J."/>
        </authorList>
    </citation>
    <scope>NUCLEOTIDE SEQUENCE [LARGE SCALE GENOMIC DNA]</scope>
    <source>
        <strain evidence="15">NBRC 3266</strain>
    </source>
</reference>
<organism evidence="14 15">
    <name type="scientific">Gluconobacter kondonii</name>
    <dbReference type="NCBI Taxonomy" id="941463"/>
    <lineage>
        <taxon>Bacteria</taxon>
        <taxon>Pseudomonadati</taxon>
        <taxon>Pseudomonadota</taxon>
        <taxon>Alphaproteobacteria</taxon>
        <taxon>Acetobacterales</taxon>
        <taxon>Acetobacteraceae</taxon>
        <taxon>Gluconobacter</taxon>
    </lineage>
</organism>
<evidence type="ECO:0000313" key="15">
    <source>
        <dbReference type="Proteomes" id="UP001156629"/>
    </source>
</evidence>
<keyword evidence="5 9" id="KW-0479">Metal-binding</keyword>
<proteinExistence type="predicted"/>
<sequence length="235" mass="25572">MNRLIRDLILVASLPPLLATLPACASTPAQRGLMVFQQVCAACHGMDHVDYGDMAAFGLSPDAIRSWAADQQIPNGTDDNGDPKTRPATPADPILSPYPNEAVGRLANHGLLPPDLSRLAMTLPGGAEQIRRILLSYAPTPAGVKLDDGRYYNTALKWKHIGMPPPLQDGMLTYPDGTKATTQQMATDVSAFLNDVAHPHAAERRRIGLYALAYLALMALLTFVLQRRIWKSRPQ</sequence>
<evidence type="ECO:0000256" key="1">
    <source>
        <dbReference type="ARBA" id="ARBA00004370"/>
    </source>
</evidence>
<evidence type="ECO:0000256" key="10">
    <source>
        <dbReference type="SAM" id="MobiDB-lite"/>
    </source>
</evidence>
<keyword evidence="8 11" id="KW-0472">Membrane</keyword>
<evidence type="ECO:0000256" key="6">
    <source>
        <dbReference type="ARBA" id="ARBA00022989"/>
    </source>
</evidence>
<dbReference type="GeneID" id="76194314"/>
<evidence type="ECO:0000256" key="8">
    <source>
        <dbReference type="ARBA" id="ARBA00023136"/>
    </source>
</evidence>
<dbReference type="InterPro" id="IPR002326">
    <property type="entry name" value="Cyt_c1"/>
</dbReference>
<keyword evidence="12" id="KW-0732">Signal</keyword>
<keyword evidence="3 9" id="KW-0349">Heme</keyword>
<dbReference type="Gene3D" id="1.10.760.10">
    <property type="entry name" value="Cytochrome c-like domain"/>
    <property type="match status" value="1"/>
</dbReference>
<evidence type="ECO:0000256" key="9">
    <source>
        <dbReference type="PROSITE-ProRule" id="PRU00433"/>
    </source>
</evidence>
<evidence type="ECO:0000256" key="7">
    <source>
        <dbReference type="ARBA" id="ARBA00023004"/>
    </source>
</evidence>
<dbReference type="PROSITE" id="PS51007">
    <property type="entry name" value="CYTC"/>
    <property type="match status" value="1"/>
</dbReference>
<keyword evidence="4 11" id="KW-0812">Transmembrane</keyword>